<accession>A0ABV2GXB0</accession>
<organism evidence="1 2">
    <name type="scientific">Mesorhizobium robiniae</name>
    <dbReference type="NCBI Taxonomy" id="559315"/>
    <lineage>
        <taxon>Bacteria</taxon>
        <taxon>Pseudomonadati</taxon>
        <taxon>Pseudomonadota</taxon>
        <taxon>Alphaproteobacteria</taxon>
        <taxon>Hyphomicrobiales</taxon>
        <taxon>Phyllobacteriaceae</taxon>
        <taxon>Mesorhizobium</taxon>
    </lineage>
</organism>
<evidence type="ECO:0000313" key="2">
    <source>
        <dbReference type="Proteomes" id="UP001549204"/>
    </source>
</evidence>
<proteinExistence type="predicted"/>
<reference evidence="1 2" key="1">
    <citation type="submission" date="2024-06" db="EMBL/GenBank/DDBJ databases">
        <title>Genomic Encyclopedia of Type Strains, Phase IV (KMG-IV): sequencing the most valuable type-strain genomes for metagenomic binning, comparative biology and taxonomic classification.</title>
        <authorList>
            <person name="Goeker M."/>
        </authorList>
    </citation>
    <scope>NUCLEOTIDE SEQUENCE [LARGE SCALE GENOMIC DNA]</scope>
    <source>
        <strain evidence="1 2">DSM 100022</strain>
    </source>
</reference>
<comment type="caution">
    <text evidence="1">The sequence shown here is derived from an EMBL/GenBank/DDBJ whole genome shotgun (WGS) entry which is preliminary data.</text>
</comment>
<keyword evidence="2" id="KW-1185">Reference proteome</keyword>
<protein>
    <submittedName>
        <fullName evidence="1">Uncharacterized protein YfcZ (UPF0381/DUF406 family)</fullName>
    </submittedName>
</protein>
<dbReference type="Proteomes" id="UP001549204">
    <property type="component" value="Unassembled WGS sequence"/>
</dbReference>
<evidence type="ECO:0000313" key="1">
    <source>
        <dbReference type="EMBL" id="MET3582929.1"/>
    </source>
</evidence>
<name>A0ABV2GXB0_9HYPH</name>
<gene>
    <name evidence="1" type="ORF">ABID19_005991</name>
</gene>
<dbReference type="EMBL" id="JBEPMC010000014">
    <property type="protein sequence ID" value="MET3582929.1"/>
    <property type="molecule type" value="Genomic_DNA"/>
</dbReference>
<sequence>MSECPASETIVCLFGDITIPVAACQTSLTVSKATIFYNDTNSIRGLLARERGLARALQSSPCGNAQGGKR</sequence>